<evidence type="ECO:0000256" key="11">
    <source>
        <dbReference type="ARBA" id="ARBA00023277"/>
    </source>
</evidence>
<evidence type="ECO:0000313" key="22">
    <source>
        <dbReference type="Proteomes" id="UP001610446"/>
    </source>
</evidence>
<evidence type="ECO:0000256" key="8">
    <source>
        <dbReference type="ARBA" id="ARBA00022801"/>
    </source>
</evidence>
<comment type="pathway">
    <text evidence="3">Glycan metabolism; cellulose degradation.</text>
</comment>
<dbReference type="InterPro" id="IPR050288">
    <property type="entry name" value="Cellulose_deg_GH3"/>
</dbReference>
<dbReference type="InterPro" id="IPR002772">
    <property type="entry name" value="Glyco_hydro_3_C"/>
</dbReference>
<dbReference type="Pfam" id="PF01915">
    <property type="entry name" value="Glyco_hydro_3_C"/>
    <property type="match status" value="1"/>
</dbReference>
<evidence type="ECO:0000256" key="3">
    <source>
        <dbReference type="ARBA" id="ARBA00004987"/>
    </source>
</evidence>
<dbReference type="GO" id="GO:0016787">
    <property type="term" value="F:hydrolase activity"/>
    <property type="evidence" value="ECO:0007669"/>
    <property type="project" value="UniProtKB-KW"/>
</dbReference>
<evidence type="ECO:0000256" key="4">
    <source>
        <dbReference type="ARBA" id="ARBA00005336"/>
    </source>
</evidence>
<keyword evidence="8 21" id="KW-0378">Hydrolase</keyword>
<dbReference type="EMBL" id="JBFXLU010000105">
    <property type="protein sequence ID" value="KAL2841857.1"/>
    <property type="molecule type" value="Genomic_DNA"/>
</dbReference>
<comment type="function">
    <text evidence="14">Beta-glucosidases are one of a number of cellulolytic enzymes involved in the degradation of cellulosic biomass. Catalyzes the last step releasing glucose from the inhibitory cellobiose.</text>
</comment>
<feature type="chain" id="PRO_5045280999" description="Probable beta-glucosidase M" evidence="19">
    <location>
        <begin position="23"/>
        <end position="772"/>
    </location>
</feature>
<dbReference type="PRINTS" id="PR00133">
    <property type="entry name" value="GLHYDRLASE3"/>
</dbReference>
<keyword evidence="10" id="KW-0325">Glycoprotein</keyword>
<keyword evidence="9" id="KW-0136">Cellulose degradation</keyword>
<keyword evidence="12" id="KW-0326">Glycosidase</keyword>
<dbReference type="InterPro" id="IPR013783">
    <property type="entry name" value="Ig-like_fold"/>
</dbReference>
<dbReference type="EC" id="3.2.1.21" evidence="5"/>
<evidence type="ECO:0000256" key="6">
    <source>
        <dbReference type="ARBA" id="ARBA00022525"/>
    </source>
</evidence>
<dbReference type="Gene3D" id="3.20.20.300">
    <property type="entry name" value="Glycoside hydrolase, family 3, N-terminal domain"/>
    <property type="match status" value="1"/>
</dbReference>
<dbReference type="SMART" id="SM01217">
    <property type="entry name" value="Fn3_like"/>
    <property type="match status" value="1"/>
</dbReference>
<evidence type="ECO:0000256" key="9">
    <source>
        <dbReference type="ARBA" id="ARBA00023001"/>
    </source>
</evidence>
<evidence type="ECO:0000256" key="2">
    <source>
        <dbReference type="ARBA" id="ARBA00004613"/>
    </source>
</evidence>
<evidence type="ECO:0000256" key="1">
    <source>
        <dbReference type="ARBA" id="ARBA00000448"/>
    </source>
</evidence>
<organism evidence="21 22">
    <name type="scientific">Aspergillus pseudoustus</name>
    <dbReference type="NCBI Taxonomy" id="1810923"/>
    <lineage>
        <taxon>Eukaryota</taxon>
        <taxon>Fungi</taxon>
        <taxon>Dikarya</taxon>
        <taxon>Ascomycota</taxon>
        <taxon>Pezizomycotina</taxon>
        <taxon>Eurotiomycetes</taxon>
        <taxon>Eurotiomycetidae</taxon>
        <taxon>Eurotiales</taxon>
        <taxon>Aspergillaceae</taxon>
        <taxon>Aspergillus</taxon>
        <taxon>Aspergillus subgen. Nidulantes</taxon>
    </lineage>
</organism>
<keyword evidence="22" id="KW-1185">Reference proteome</keyword>
<evidence type="ECO:0000256" key="19">
    <source>
        <dbReference type="SAM" id="SignalP"/>
    </source>
</evidence>
<evidence type="ECO:0000256" key="10">
    <source>
        <dbReference type="ARBA" id="ARBA00023180"/>
    </source>
</evidence>
<dbReference type="PANTHER" id="PTHR42715">
    <property type="entry name" value="BETA-GLUCOSIDASE"/>
    <property type="match status" value="1"/>
</dbReference>
<comment type="catalytic activity">
    <reaction evidence="1">
        <text>Hydrolysis of terminal, non-reducing beta-D-glucosyl residues with release of beta-D-glucose.</text>
        <dbReference type="EC" id="3.2.1.21"/>
    </reaction>
</comment>
<dbReference type="InterPro" id="IPR001764">
    <property type="entry name" value="Glyco_hydro_3_N"/>
</dbReference>
<evidence type="ECO:0000313" key="21">
    <source>
        <dbReference type="EMBL" id="KAL2841857.1"/>
    </source>
</evidence>
<evidence type="ECO:0000256" key="12">
    <source>
        <dbReference type="ARBA" id="ARBA00023295"/>
    </source>
</evidence>
<keyword evidence="13" id="KW-0624">Polysaccharide degradation</keyword>
<evidence type="ECO:0000256" key="16">
    <source>
        <dbReference type="ARBA" id="ARBA00041282"/>
    </source>
</evidence>
<dbReference type="InterPro" id="IPR017853">
    <property type="entry name" value="GH"/>
</dbReference>
<evidence type="ECO:0000256" key="14">
    <source>
        <dbReference type="ARBA" id="ARBA00024983"/>
    </source>
</evidence>
<proteinExistence type="inferred from homology"/>
<comment type="caution">
    <text evidence="21">The sequence shown here is derived from an EMBL/GenBank/DDBJ whole genome shotgun (WGS) entry which is preliminary data.</text>
</comment>
<evidence type="ECO:0000256" key="7">
    <source>
        <dbReference type="ARBA" id="ARBA00022729"/>
    </source>
</evidence>
<dbReference type="InterPro" id="IPR026891">
    <property type="entry name" value="Fn3-like"/>
</dbReference>
<comment type="subcellular location">
    <subcellularLocation>
        <location evidence="2">Secreted</location>
    </subcellularLocation>
</comment>
<dbReference type="InterPro" id="IPR036962">
    <property type="entry name" value="Glyco_hydro_3_N_sf"/>
</dbReference>
<keyword evidence="11" id="KW-0119">Carbohydrate metabolism</keyword>
<keyword evidence="6" id="KW-0964">Secreted</keyword>
<feature type="signal peptide" evidence="19">
    <location>
        <begin position="1"/>
        <end position="22"/>
    </location>
</feature>
<comment type="similarity">
    <text evidence="4">Belongs to the glycosyl hydrolase 3 family.</text>
</comment>
<dbReference type="Pfam" id="PF14310">
    <property type="entry name" value="Fn3-like"/>
    <property type="match status" value="1"/>
</dbReference>
<evidence type="ECO:0000256" key="15">
    <source>
        <dbReference type="ARBA" id="ARBA00039571"/>
    </source>
</evidence>
<name>A0ABR4JS11_9EURO</name>
<evidence type="ECO:0000256" key="17">
    <source>
        <dbReference type="ARBA" id="ARBA00041589"/>
    </source>
</evidence>
<protein>
    <recommendedName>
        <fullName evidence="15">Probable beta-glucosidase M</fullName>
        <ecNumber evidence="5">3.2.1.21</ecNumber>
    </recommendedName>
    <alternativeName>
        <fullName evidence="16">Beta-D-glucoside glucohydrolase M</fullName>
    </alternativeName>
    <alternativeName>
        <fullName evidence="17">Cellobiase M</fullName>
    </alternativeName>
    <alternativeName>
        <fullName evidence="18">Gentiobiase M</fullName>
    </alternativeName>
</protein>
<keyword evidence="7 19" id="KW-0732">Signal</keyword>
<sequence length="772" mass="83638">MLLSITKTSLLLAVACSSFAVAEEIITSDSYFYGDSPPVYPSPRGSGAGDWASAYVKAKAFVAKLSDDEKVNLTAGVTSTTACSGTIQGIPRLGFPGLCLNDAGNGLRGTNYVNSWASGVHVGATWNRDLTKKRGEYMGNEFRTKGVHVMLGPSVGPLGRVAEGGRNWEAFSVDPYLTGALIYETIEGVQSQGVATSIKHFIANEQETDRHPGTNDEGQYAEAVSSNIDDKTMHELYLWPFQDAVHAGTPSIMCSYNRVNNSYACQNSKLLNGLLKTELGFQGYVVSDWGAQHSGIASANAGLDLVMPSSDFWGHNLTNAITNGTMEASRLNDMVTRIIASWYYLGQESGFPGLGSGMPINVSQPHQAVVATRPAAKSTLLQAAVEGHVLVKNIRNTLPLKSPRLLSVFGYDAYAPSKLQLSQGFGFLEIKSPEAYMNGTQYTGGGSGGNSPAYIDAPIDALQRQAYEDGTTLQWDFSSQDPAVDYTSDACLVFVNAYATEGFDRQGLSDPYSDALITNVANKCKSTIVVIHNAGIRLVDKWIDHSNITAVIYAHLPGQDTGRAVVDILYGRSNPSGRLPYTVAKKESDYGGLLQPTVGGNDKFKLFPQSDFSEGVYIDYRAFDKAGIEPLYAFGFGLSYTTFDYSNLKVSKHNSRYSAYPPKASIIPGGNPRLFDSLVTIKATIKNSGRVEGQEVPQLYVSIPHGPKRQLRGFDKVSIKPGKSATVSFTLTRRDFSTWDANAQDWLLQKGQYNIYVGRNSRDLPLSTVLTI</sequence>
<evidence type="ECO:0000256" key="18">
    <source>
        <dbReference type="ARBA" id="ARBA00041805"/>
    </source>
</evidence>
<gene>
    <name evidence="21" type="ORF">BJY01DRAFT_249353</name>
</gene>
<reference evidence="21 22" key="1">
    <citation type="submission" date="2024-07" db="EMBL/GenBank/DDBJ databases">
        <title>Section-level genome sequencing and comparative genomics of Aspergillus sections Usti and Cavernicolus.</title>
        <authorList>
            <consortium name="Lawrence Berkeley National Laboratory"/>
            <person name="Nybo J.L."/>
            <person name="Vesth T.C."/>
            <person name="Theobald S."/>
            <person name="Frisvad J.C."/>
            <person name="Larsen T.O."/>
            <person name="Kjaerboelling I."/>
            <person name="Rothschild-Mancinelli K."/>
            <person name="Lyhne E.K."/>
            <person name="Kogle M.E."/>
            <person name="Barry K."/>
            <person name="Clum A."/>
            <person name="Na H."/>
            <person name="Ledsgaard L."/>
            <person name="Lin J."/>
            <person name="Lipzen A."/>
            <person name="Kuo A."/>
            <person name="Riley R."/>
            <person name="Mondo S."/>
            <person name="Labutti K."/>
            <person name="Haridas S."/>
            <person name="Pangalinan J."/>
            <person name="Salamov A.A."/>
            <person name="Simmons B.A."/>
            <person name="Magnuson J.K."/>
            <person name="Chen J."/>
            <person name="Drula E."/>
            <person name="Henrissat B."/>
            <person name="Wiebenga A."/>
            <person name="Lubbers R.J."/>
            <person name="Gomes A.C."/>
            <person name="Makela M.R."/>
            <person name="Stajich J."/>
            <person name="Grigoriev I.V."/>
            <person name="Mortensen U.H."/>
            <person name="De Vries R.P."/>
            <person name="Baker S.E."/>
            <person name="Andersen M.R."/>
        </authorList>
    </citation>
    <scope>NUCLEOTIDE SEQUENCE [LARGE SCALE GENOMIC DNA]</scope>
    <source>
        <strain evidence="21 22">CBS 123904</strain>
    </source>
</reference>
<dbReference type="Gene3D" id="2.60.40.10">
    <property type="entry name" value="Immunoglobulins"/>
    <property type="match status" value="1"/>
</dbReference>
<dbReference type="InterPro" id="IPR036881">
    <property type="entry name" value="Glyco_hydro_3_C_sf"/>
</dbReference>
<dbReference type="SUPFAM" id="SSF52279">
    <property type="entry name" value="Beta-D-glucan exohydrolase, C-terminal domain"/>
    <property type="match status" value="1"/>
</dbReference>
<dbReference type="Gene3D" id="3.40.50.1700">
    <property type="entry name" value="Glycoside hydrolase family 3 C-terminal domain"/>
    <property type="match status" value="1"/>
</dbReference>
<dbReference type="PANTHER" id="PTHR42715:SF5">
    <property type="entry name" value="BETA-GLUCOSIDASE M-RELATED"/>
    <property type="match status" value="1"/>
</dbReference>
<evidence type="ECO:0000259" key="20">
    <source>
        <dbReference type="SMART" id="SM01217"/>
    </source>
</evidence>
<feature type="domain" description="Fibronectin type III-like" evidence="20">
    <location>
        <begin position="695"/>
        <end position="761"/>
    </location>
</feature>
<dbReference type="SUPFAM" id="SSF51445">
    <property type="entry name" value="(Trans)glycosidases"/>
    <property type="match status" value="1"/>
</dbReference>
<accession>A0ABR4JS11</accession>
<dbReference type="Pfam" id="PF00933">
    <property type="entry name" value="Glyco_hydro_3"/>
    <property type="match status" value="1"/>
</dbReference>
<dbReference type="Proteomes" id="UP001610446">
    <property type="component" value="Unassembled WGS sequence"/>
</dbReference>
<evidence type="ECO:0000256" key="13">
    <source>
        <dbReference type="ARBA" id="ARBA00023326"/>
    </source>
</evidence>
<evidence type="ECO:0000256" key="5">
    <source>
        <dbReference type="ARBA" id="ARBA00012744"/>
    </source>
</evidence>